<keyword evidence="5 8" id="KW-0862">Zinc</keyword>
<dbReference type="InterPro" id="IPR001250">
    <property type="entry name" value="Man6P_Isoase-1"/>
</dbReference>
<organism evidence="10 11">
    <name type="scientific">Propionibacterium cyclohexanicum</name>
    <dbReference type="NCBI Taxonomy" id="64702"/>
    <lineage>
        <taxon>Bacteria</taxon>
        <taxon>Bacillati</taxon>
        <taxon>Actinomycetota</taxon>
        <taxon>Actinomycetes</taxon>
        <taxon>Propionibacteriales</taxon>
        <taxon>Propionibacteriaceae</taxon>
        <taxon>Propionibacterium</taxon>
    </lineage>
</organism>
<dbReference type="InterPro" id="IPR011051">
    <property type="entry name" value="RmlC_Cupin_sf"/>
</dbReference>
<dbReference type="GO" id="GO:0009298">
    <property type="term" value="P:GDP-mannose biosynthetic process"/>
    <property type="evidence" value="ECO:0007669"/>
    <property type="project" value="InterPro"/>
</dbReference>
<evidence type="ECO:0000256" key="7">
    <source>
        <dbReference type="PIRSR" id="PIRSR001480-1"/>
    </source>
</evidence>
<evidence type="ECO:0000313" key="10">
    <source>
        <dbReference type="EMBL" id="SES02989.1"/>
    </source>
</evidence>
<dbReference type="GO" id="GO:0005829">
    <property type="term" value="C:cytosol"/>
    <property type="evidence" value="ECO:0007669"/>
    <property type="project" value="TreeGrafter"/>
</dbReference>
<dbReference type="NCBIfam" id="TIGR00218">
    <property type="entry name" value="manA"/>
    <property type="match status" value="1"/>
</dbReference>
<dbReference type="PANTHER" id="PTHR10309">
    <property type="entry name" value="MANNOSE-6-PHOSPHATE ISOMERASE"/>
    <property type="match status" value="1"/>
</dbReference>
<evidence type="ECO:0000256" key="6">
    <source>
        <dbReference type="ARBA" id="ARBA00023235"/>
    </source>
</evidence>
<dbReference type="GO" id="GO:0008270">
    <property type="term" value="F:zinc ion binding"/>
    <property type="evidence" value="ECO:0007669"/>
    <property type="project" value="InterPro"/>
</dbReference>
<dbReference type="InterPro" id="IPR046457">
    <property type="entry name" value="PMI_typeI_cat"/>
</dbReference>
<keyword evidence="6 10" id="KW-0413">Isomerase</keyword>
<dbReference type="Gene3D" id="1.10.441.10">
    <property type="entry name" value="Phosphomannose Isomerase, domain 2"/>
    <property type="match status" value="1"/>
</dbReference>
<dbReference type="GO" id="GO:0004476">
    <property type="term" value="F:mannose-6-phosphate isomerase activity"/>
    <property type="evidence" value="ECO:0007669"/>
    <property type="project" value="UniProtKB-EC"/>
</dbReference>
<comment type="catalytic activity">
    <reaction evidence="1">
        <text>D-mannose 6-phosphate = D-fructose 6-phosphate</text>
        <dbReference type="Rhea" id="RHEA:12356"/>
        <dbReference type="ChEBI" id="CHEBI:58735"/>
        <dbReference type="ChEBI" id="CHEBI:61527"/>
        <dbReference type="EC" id="5.3.1.8"/>
    </reaction>
</comment>
<feature type="binding site" evidence="8">
    <location>
        <position position="257"/>
    </location>
    <ligand>
        <name>Zn(2+)</name>
        <dbReference type="ChEBI" id="CHEBI:29105"/>
    </ligand>
</feature>
<keyword evidence="4 8" id="KW-0479">Metal-binding</keyword>
<feature type="binding site" evidence="8">
    <location>
        <position position="128"/>
    </location>
    <ligand>
        <name>Zn(2+)</name>
        <dbReference type="ChEBI" id="CHEBI:29105"/>
    </ligand>
</feature>
<reference evidence="11" key="1">
    <citation type="submission" date="2016-10" db="EMBL/GenBank/DDBJ databases">
        <authorList>
            <person name="Varghese N."/>
            <person name="Submissions S."/>
        </authorList>
    </citation>
    <scope>NUCLEOTIDE SEQUENCE [LARGE SCALE GENOMIC DNA]</scope>
    <source>
        <strain evidence="11">DSM 16859</strain>
    </source>
</reference>
<accession>A0A1H9U0U8</accession>
<dbReference type="EC" id="5.3.1.8" evidence="3"/>
<feature type="binding site" evidence="8">
    <location>
        <position position="93"/>
    </location>
    <ligand>
        <name>Zn(2+)</name>
        <dbReference type="ChEBI" id="CHEBI:29105"/>
    </ligand>
</feature>
<sequence length="396" mass="42179">MRPMEGVVKDYAWGSPTAIPQILGTEATGAPVAEYWLGAHPSGPARIDHETLDALIAESPELLGEPTRERFGGKFPYLLKILAANAPLSLQAHPSPEQAAKGFADEEAKHIPIDDPSRTFKDTWPKPELLAALGPFEALGGFRDPHETAELFDALEPAQSIEKLVAPLRHRSAELALAEVFLDCLCPDESHTAMLEGVLAAAVNHAEDQGALGDFARLAIQLDEARPGDPSILAALLLNHFWLEPGQALHIPAGVLHAYVKGTGVEIMANSDNVVRGGLTPKHIDVKVLVDMLSFTPSKPDILVAEPIGPGLSRYPNQDDQFSLWRITPQTGVAVELPAQDAPRILLVIEGGAELSDAAGAAGQLRKGRAGFIEAGEQLSLRGDCLAFLAGPGISR</sequence>
<gene>
    <name evidence="10" type="ORF">SAMN05443377_1345</name>
</gene>
<dbReference type="InterPro" id="IPR014710">
    <property type="entry name" value="RmlC-like_jellyroll"/>
</dbReference>
<dbReference type="GO" id="GO:0005975">
    <property type="term" value="P:carbohydrate metabolic process"/>
    <property type="evidence" value="ECO:0007669"/>
    <property type="project" value="InterPro"/>
</dbReference>
<evidence type="ECO:0000256" key="1">
    <source>
        <dbReference type="ARBA" id="ARBA00000757"/>
    </source>
</evidence>
<evidence type="ECO:0000256" key="2">
    <source>
        <dbReference type="ARBA" id="ARBA00010772"/>
    </source>
</evidence>
<dbReference type="STRING" id="64702.SAMN05443377_1345"/>
<protein>
    <recommendedName>
        <fullName evidence="3">mannose-6-phosphate isomerase</fullName>
        <ecNumber evidence="3">5.3.1.8</ecNumber>
    </recommendedName>
</protein>
<proteinExistence type="inferred from homology"/>
<dbReference type="PIRSF" id="PIRSF001480">
    <property type="entry name" value="Mannose-6-phosphate_isomerase"/>
    <property type="match status" value="1"/>
</dbReference>
<dbReference type="InterPro" id="IPR016305">
    <property type="entry name" value="Mannose-6-P_Isomerase"/>
</dbReference>
<name>A0A1H9U0U8_9ACTN</name>
<comment type="cofactor">
    <cofactor evidence="8">
        <name>Zn(2+)</name>
        <dbReference type="ChEBI" id="CHEBI:29105"/>
    </cofactor>
    <text evidence="8">Binds 1 zinc ion per subunit.</text>
</comment>
<dbReference type="OrthoDB" id="9792649at2"/>
<feature type="domain" description="Phosphomannose isomerase type I catalytic" evidence="9">
    <location>
        <begin position="4"/>
        <end position="143"/>
    </location>
</feature>
<dbReference type="PANTHER" id="PTHR10309:SF0">
    <property type="entry name" value="MANNOSE-6-PHOSPHATE ISOMERASE"/>
    <property type="match status" value="1"/>
</dbReference>
<dbReference type="Proteomes" id="UP000198815">
    <property type="component" value="Unassembled WGS sequence"/>
</dbReference>
<dbReference type="PRINTS" id="PR00714">
    <property type="entry name" value="MAN6PISMRASE"/>
</dbReference>
<evidence type="ECO:0000256" key="5">
    <source>
        <dbReference type="ARBA" id="ARBA00022833"/>
    </source>
</evidence>
<keyword evidence="11" id="KW-1185">Reference proteome</keyword>
<feature type="binding site" evidence="8">
    <location>
        <position position="91"/>
    </location>
    <ligand>
        <name>Zn(2+)</name>
        <dbReference type="ChEBI" id="CHEBI:29105"/>
    </ligand>
</feature>
<dbReference type="CDD" id="cd07011">
    <property type="entry name" value="cupin_PMI_type_I_N"/>
    <property type="match status" value="1"/>
</dbReference>
<evidence type="ECO:0000313" key="11">
    <source>
        <dbReference type="Proteomes" id="UP000198815"/>
    </source>
</evidence>
<dbReference type="AlphaFoldDB" id="A0A1H9U0U8"/>
<comment type="similarity">
    <text evidence="2">Belongs to the mannose-6-phosphate isomerase type 1 family.</text>
</comment>
<evidence type="ECO:0000256" key="4">
    <source>
        <dbReference type="ARBA" id="ARBA00022723"/>
    </source>
</evidence>
<evidence type="ECO:0000256" key="3">
    <source>
        <dbReference type="ARBA" id="ARBA00011956"/>
    </source>
</evidence>
<evidence type="ECO:0000259" key="9">
    <source>
        <dbReference type="Pfam" id="PF20511"/>
    </source>
</evidence>
<dbReference type="Gene3D" id="2.60.120.10">
    <property type="entry name" value="Jelly Rolls"/>
    <property type="match status" value="2"/>
</dbReference>
<dbReference type="EMBL" id="FOGZ01000034">
    <property type="protein sequence ID" value="SES02989.1"/>
    <property type="molecule type" value="Genomic_DNA"/>
</dbReference>
<dbReference type="RefSeq" id="WP_091971338.1">
    <property type="nucleotide sequence ID" value="NZ_FOGZ01000034.1"/>
</dbReference>
<dbReference type="SUPFAM" id="SSF51182">
    <property type="entry name" value="RmlC-like cupins"/>
    <property type="match status" value="1"/>
</dbReference>
<dbReference type="Pfam" id="PF20511">
    <property type="entry name" value="PMI_typeI_cat"/>
    <property type="match status" value="1"/>
</dbReference>
<feature type="active site" evidence="7">
    <location>
        <position position="276"/>
    </location>
</feature>
<evidence type="ECO:0000256" key="8">
    <source>
        <dbReference type="PIRSR" id="PIRSR001480-2"/>
    </source>
</evidence>